<dbReference type="InterPro" id="IPR036396">
    <property type="entry name" value="Cyt_P450_sf"/>
</dbReference>
<keyword evidence="8" id="KW-0472">Membrane</keyword>
<dbReference type="InParanoid" id="A0A251U659"/>
<keyword evidence="4 7" id="KW-0560">Oxidoreductase</keyword>
<accession>A0A251U659</accession>
<organism evidence="10 11">
    <name type="scientific">Helianthus annuus</name>
    <name type="common">Common sunflower</name>
    <dbReference type="NCBI Taxonomy" id="4232"/>
    <lineage>
        <taxon>Eukaryota</taxon>
        <taxon>Viridiplantae</taxon>
        <taxon>Streptophyta</taxon>
        <taxon>Embryophyta</taxon>
        <taxon>Tracheophyta</taxon>
        <taxon>Spermatophyta</taxon>
        <taxon>Magnoliopsida</taxon>
        <taxon>eudicotyledons</taxon>
        <taxon>Gunneridae</taxon>
        <taxon>Pentapetalae</taxon>
        <taxon>asterids</taxon>
        <taxon>campanulids</taxon>
        <taxon>Asterales</taxon>
        <taxon>Asteraceae</taxon>
        <taxon>Asteroideae</taxon>
        <taxon>Heliantheae alliance</taxon>
        <taxon>Heliantheae</taxon>
        <taxon>Helianthus</taxon>
    </lineage>
</organism>
<evidence type="ECO:0000313" key="9">
    <source>
        <dbReference type="EMBL" id="KAF5794332.1"/>
    </source>
</evidence>
<dbReference type="SUPFAM" id="SSF48264">
    <property type="entry name" value="Cytochrome P450"/>
    <property type="match status" value="1"/>
</dbReference>
<dbReference type="GO" id="GO:0004497">
    <property type="term" value="F:monooxygenase activity"/>
    <property type="evidence" value="ECO:0007669"/>
    <property type="project" value="UniProtKB-KW"/>
</dbReference>
<keyword evidence="11" id="KW-1185">Reference proteome</keyword>
<dbReference type="InterPro" id="IPR002401">
    <property type="entry name" value="Cyt_P450_E_grp-I"/>
</dbReference>
<feature type="transmembrane region" description="Helical" evidence="8">
    <location>
        <begin position="6"/>
        <end position="23"/>
    </location>
</feature>
<dbReference type="EMBL" id="MNCJ02000323">
    <property type="protein sequence ID" value="KAF5794332.1"/>
    <property type="molecule type" value="Genomic_DNA"/>
</dbReference>
<feature type="binding site" description="axial binding residue" evidence="6">
    <location>
        <position position="452"/>
    </location>
    <ligand>
        <name>heme</name>
        <dbReference type="ChEBI" id="CHEBI:30413"/>
    </ligand>
    <ligandPart>
        <name>Fe</name>
        <dbReference type="ChEBI" id="CHEBI:18248"/>
    </ligandPart>
</feature>
<dbReference type="OMA" id="SHHSTNE"/>
<dbReference type="EMBL" id="CM007897">
    <property type="protein sequence ID" value="OTG17791.1"/>
    <property type="molecule type" value="Genomic_DNA"/>
</dbReference>
<sequence length="508" mass="58213">MAFLESLVILFLFFNLISIVIIIHRHQKQRATVIPKNWPILGMIPAILVNAHRFLDYTTGILIQSGGTVILKGPWFANMDMLLTTDPLDIHHILSKNFSNYPKGDKFRKIFDSLGDGILNTDGEPWELNRKVIFSVFKNAGFQTTMETTMWNKVENGLLPILESICERGAETDLQDIFQRFAFDTVCILLLDNDPGSLSLDFPYIPCLKAFADAEQALLLRHLTPPYLWKLKQILKVGTEKKLSDAWKNVDEYIYKRLAQIKEERNNMNHKAEKFLFFTAIMSELTNQSGTSMDPTKFLRDTIQNLMAAGKDTVGSALSWFFYLLAANPTVEDKILEEMKTHLDVDTRKRWNTSELDKMVYLHGALCESLRLYPPVPFNHKSPVQPEILPSGHQVNQNTKIILSFYSMGRMESIWGKDCMEFKPERWISDSGGIKNEPSYKFPTFNAGPRACLGKNMAFSQLKIVVTTIIYHYHVQLVEDHPVLPADSIVLHMKHGLKVRLNRRSKLC</sequence>
<dbReference type="Pfam" id="PF00067">
    <property type="entry name" value="p450"/>
    <property type="match status" value="1"/>
</dbReference>
<evidence type="ECO:0000256" key="8">
    <source>
        <dbReference type="SAM" id="Phobius"/>
    </source>
</evidence>
<dbReference type="PRINTS" id="PR00463">
    <property type="entry name" value="EP450I"/>
</dbReference>
<gene>
    <name evidence="10" type="ORF">HannXRQ_Chr08g0216101</name>
    <name evidence="9" type="ORF">HanXRQr2_Chr08g0326891</name>
</gene>
<dbReference type="GO" id="GO:0005506">
    <property type="term" value="F:iron ion binding"/>
    <property type="evidence" value="ECO:0007669"/>
    <property type="project" value="InterPro"/>
</dbReference>
<dbReference type="OrthoDB" id="1470350at2759"/>
<evidence type="ECO:0000256" key="4">
    <source>
        <dbReference type="ARBA" id="ARBA00023002"/>
    </source>
</evidence>
<dbReference type="GO" id="GO:0016705">
    <property type="term" value="F:oxidoreductase activity, acting on paired donors, with incorporation or reduction of molecular oxygen"/>
    <property type="evidence" value="ECO:0007669"/>
    <property type="project" value="InterPro"/>
</dbReference>
<evidence type="ECO:0000256" key="1">
    <source>
        <dbReference type="ARBA" id="ARBA00001971"/>
    </source>
</evidence>
<reference evidence="10" key="2">
    <citation type="submission" date="2017-02" db="EMBL/GenBank/DDBJ databases">
        <title>Sunflower complete genome.</title>
        <authorList>
            <person name="Langlade N."/>
            <person name="Munos S."/>
        </authorList>
    </citation>
    <scope>NUCLEOTIDE SEQUENCE [LARGE SCALE GENOMIC DNA]</scope>
    <source>
        <tissue evidence="10">Leaves</tissue>
    </source>
</reference>
<evidence type="ECO:0000256" key="7">
    <source>
        <dbReference type="RuleBase" id="RU000461"/>
    </source>
</evidence>
<evidence type="ECO:0000256" key="5">
    <source>
        <dbReference type="ARBA" id="ARBA00023004"/>
    </source>
</evidence>
<keyword evidence="5 6" id="KW-0408">Iron</keyword>
<keyword evidence="8" id="KW-1133">Transmembrane helix</keyword>
<keyword evidence="7" id="KW-0503">Monooxygenase</keyword>
<dbReference type="PROSITE" id="PS00086">
    <property type="entry name" value="CYTOCHROME_P450"/>
    <property type="match status" value="1"/>
</dbReference>
<dbReference type="InterPro" id="IPR001128">
    <property type="entry name" value="Cyt_P450"/>
</dbReference>
<comment type="cofactor">
    <cofactor evidence="1 6">
        <name>heme</name>
        <dbReference type="ChEBI" id="CHEBI:30413"/>
    </cofactor>
</comment>
<dbReference type="Gene3D" id="1.10.630.10">
    <property type="entry name" value="Cytochrome P450"/>
    <property type="match status" value="1"/>
</dbReference>
<reference evidence="9 11" key="1">
    <citation type="journal article" date="2017" name="Nature">
        <title>The sunflower genome provides insights into oil metabolism, flowering and Asterid evolution.</title>
        <authorList>
            <person name="Badouin H."/>
            <person name="Gouzy J."/>
            <person name="Grassa C.J."/>
            <person name="Murat F."/>
            <person name="Staton S.E."/>
            <person name="Cottret L."/>
            <person name="Lelandais-Briere C."/>
            <person name="Owens G.L."/>
            <person name="Carrere S."/>
            <person name="Mayjonade B."/>
            <person name="Legrand L."/>
            <person name="Gill N."/>
            <person name="Kane N.C."/>
            <person name="Bowers J.E."/>
            <person name="Hubner S."/>
            <person name="Bellec A."/>
            <person name="Berard A."/>
            <person name="Berges H."/>
            <person name="Blanchet N."/>
            <person name="Boniface M.C."/>
            <person name="Brunel D."/>
            <person name="Catrice O."/>
            <person name="Chaidir N."/>
            <person name="Claudel C."/>
            <person name="Donnadieu C."/>
            <person name="Faraut T."/>
            <person name="Fievet G."/>
            <person name="Helmstetter N."/>
            <person name="King M."/>
            <person name="Knapp S.J."/>
            <person name="Lai Z."/>
            <person name="Le Paslier M.C."/>
            <person name="Lippi Y."/>
            <person name="Lorenzon L."/>
            <person name="Mandel J.R."/>
            <person name="Marage G."/>
            <person name="Marchand G."/>
            <person name="Marquand E."/>
            <person name="Bret-Mestries E."/>
            <person name="Morien E."/>
            <person name="Nambeesan S."/>
            <person name="Nguyen T."/>
            <person name="Pegot-Espagnet P."/>
            <person name="Pouilly N."/>
            <person name="Raftis F."/>
            <person name="Sallet E."/>
            <person name="Schiex T."/>
            <person name="Thomas J."/>
            <person name="Vandecasteele C."/>
            <person name="Vares D."/>
            <person name="Vear F."/>
            <person name="Vautrin S."/>
            <person name="Crespi M."/>
            <person name="Mangin B."/>
            <person name="Burke J.M."/>
            <person name="Salse J."/>
            <person name="Munos S."/>
            <person name="Vincourt P."/>
            <person name="Rieseberg L.H."/>
            <person name="Langlade N.B."/>
        </authorList>
    </citation>
    <scope>NUCLEOTIDE SEQUENCE [LARGE SCALE GENOMIC DNA]</scope>
    <source>
        <strain evidence="11">cv. SF193</strain>
        <tissue evidence="9">Leaves</tissue>
    </source>
</reference>
<dbReference type="Proteomes" id="UP000215914">
    <property type="component" value="Chromosome 8"/>
</dbReference>
<evidence type="ECO:0000256" key="3">
    <source>
        <dbReference type="ARBA" id="ARBA00022723"/>
    </source>
</evidence>
<dbReference type="InterPro" id="IPR017972">
    <property type="entry name" value="Cyt_P450_CS"/>
</dbReference>
<dbReference type="PRINTS" id="PR00385">
    <property type="entry name" value="P450"/>
</dbReference>
<dbReference type="GO" id="GO:0020037">
    <property type="term" value="F:heme binding"/>
    <property type="evidence" value="ECO:0007669"/>
    <property type="project" value="InterPro"/>
</dbReference>
<dbReference type="CDD" id="cd11064">
    <property type="entry name" value="CYP86A"/>
    <property type="match status" value="1"/>
</dbReference>
<keyword evidence="6 7" id="KW-0349">Heme</keyword>
<proteinExistence type="inferred from homology"/>
<evidence type="ECO:0000256" key="2">
    <source>
        <dbReference type="ARBA" id="ARBA00010617"/>
    </source>
</evidence>
<dbReference type="AlphaFoldDB" id="A0A251U659"/>
<comment type="similarity">
    <text evidence="2 7">Belongs to the cytochrome P450 family.</text>
</comment>
<dbReference type="PANTHER" id="PTHR24296">
    <property type="entry name" value="CYTOCHROME P450"/>
    <property type="match status" value="1"/>
</dbReference>
<keyword evidence="8" id="KW-0812">Transmembrane</keyword>
<dbReference type="GO" id="GO:0006629">
    <property type="term" value="P:lipid metabolic process"/>
    <property type="evidence" value="ECO:0007669"/>
    <property type="project" value="UniProtKB-ARBA"/>
</dbReference>
<dbReference type="Gramene" id="mRNA:HanXRQr2_Chr08g0326891">
    <property type="protein sequence ID" value="CDS:HanXRQr2_Chr08g0326891.1"/>
    <property type="gene ID" value="HanXRQr2_Chr08g0326891"/>
</dbReference>
<name>A0A251U659_HELAN</name>
<keyword evidence="3 6" id="KW-0479">Metal-binding</keyword>
<dbReference type="STRING" id="4232.A0A251U659"/>
<protein>
    <submittedName>
        <fullName evidence="9 10">Cytochrome P450</fullName>
    </submittedName>
</protein>
<evidence type="ECO:0000256" key="6">
    <source>
        <dbReference type="PIRSR" id="PIRSR602401-1"/>
    </source>
</evidence>
<evidence type="ECO:0000313" key="10">
    <source>
        <dbReference type="EMBL" id="OTG17791.1"/>
    </source>
</evidence>
<evidence type="ECO:0000313" key="11">
    <source>
        <dbReference type="Proteomes" id="UP000215914"/>
    </source>
</evidence>
<reference evidence="9" key="3">
    <citation type="submission" date="2020-06" db="EMBL/GenBank/DDBJ databases">
        <title>Helianthus annuus Genome sequencing and assembly Release 2.</title>
        <authorList>
            <person name="Gouzy J."/>
            <person name="Langlade N."/>
            <person name="Munos S."/>
        </authorList>
    </citation>
    <scope>NUCLEOTIDE SEQUENCE</scope>
    <source>
        <tissue evidence="9">Leaves</tissue>
    </source>
</reference>